<evidence type="ECO:0000256" key="7">
    <source>
        <dbReference type="ARBA" id="ARBA00023180"/>
    </source>
</evidence>
<dbReference type="Pfam" id="PF00003">
    <property type="entry name" value="7tm_3"/>
    <property type="match status" value="1"/>
</dbReference>
<evidence type="ECO:0000256" key="3">
    <source>
        <dbReference type="ARBA" id="ARBA00022989"/>
    </source>
</evidence>
<evidence type="ECO:0000256" key="6">
    <source>
        <dbReference type="ARBA" id="ARBA00023170"/>
    </source>
</evidence>
<evidence type="ECO:0000259" key="12">
    <source>
        <dbReference type="PROSITE" id="PS50259"/>
    </source>
</evidence>
<feature type="region of interest" description="Disordered" evidence="9">
    <location>
        <begin position="33"/>
        <end position="72"/>
    </location>
</feature>
<feature type="domain" description="G-protein coupled receptors family 3 profile" evidence="12">
    <location>
        <begin position="695"/>
        <end position="883"/>
    </location>
</feature>
<name>A0A9N8DX82_9STRA</name>
<dbReference type="AlphaFoldDB" id="A0A9N8DX82"/>
<dbReference type="PANTHER" id="PTHR10519">
    <property type="entry name" value="GABA-B RECEPTOR"/>
    <property type="match status" value="1"/>
</dbReference>
<evidence type="ECO:0000313" key="14">
    <source>
        <dbReference type="Proteomes" id="UP001153069"/>
    </source>
</evidence>
<feature type="compositionally biased region" description="Low complexity" evidence="9">
    <location>
        <begin position="40"/>
        <end position="57"/>
    </location>
</feature>
<comment type="caution">
    <text evidence="13">The sequence shown here is derived from an EMBL/GenBank/DDBJ whole genome shotgun (WGS) entry which is preliminary data.</text>
</comment>
<evidence type="ECO:0000256" key="11">
    <source>
        <dbReference type="SAM" id="SignalP"/>
    </source>
</evidence>
<feature type="transmembrane region" description="Helical" evidence="10">
    <location>
        <begin position="662"/>
        <end position="680"/>
    </location>
</feature>
<feature type="chain" id="PRO_5040277969" evidence="11">
    <location>
        <begin position="19"/>
        <end position="1040"/>
    </location>
</feature>
<evidence type="ECO:0000256" key="5">
    <source>
        <dbReference type="ARBA" id="ARBA00023136"/>
    </source>
</evidence>
<dbReference type="PANTHER" id="PTHR10519:SF20">
    <property type="entry name" value="G-PROTEIN COUPLED RECEPTOR 156-RELATED"/>
    <property type="match status" value="1"/>
</dbReference>
<comment type="subcellular location">
    <subcellularLocation>
        <location evidence="1">Membrane</location>
        <topology evidence="1">Multi-pass membrane protein</topology>
    </subcellularLocation>
</comment>
<keyword evidence="2 10" id="KW-0812">Transmembrane</keyword>
<sequence>MVTVRLLCLLLMASSGSAAIPLLNGLVSSHHHHHIQRQLNSDNSSSSHNPDNTSSSSFPNDEEEVEEDLQKKNKTKTKALKICNVLGGLDLTRLRSSATRNLFSSAIDDVELIREYFSEAVGNGGLRDGMSQLDALEASLDWQARNTSTHASTVDAGLGYSDDRRDRRIDRLVSNSTNGPFIGDKQADAIMMDVVSNILPWIVDRKTNEHLWTMTHQNGRSQAPGMEPLVFESLYMAGYVLSWADSIWYYPPLSVYGHPFSIADVLGGNFDSHGIVTGAGFLPDENPHHLSAFYGPYPDIGVPGLAIITATTPIYYTGPLTYYDDTTSTTTTYWYNDTYIAHAGLDIPMDSVSVLLEDLQDTLAEGSFALLTNTTLSPIAISQSVVEKIYPARTGWEESRVTYQLADGSIVDDRRNQTYLVSDTLHQSLTNVTTTANWTALANEIANVPRGGRGYMVLNLTLANDNDNKPVPYYVMFDRWQYVSDWVLLVLVPVEQVDKAVDVVFSQPTVEAQVKAGQDATISLRLTNRGTLDVQVAPSACPEWLEFTTNHTLNARQTLGPGDEIQITAILKSDGLDVGTSVSTVSFRVVDDGYNDCFYDRDVSFDATLKVHPLQINHNYIGTAAIAGYIFFWIVAGTALGCMGWTIYYWNHRVVRGSQPRFLMMLGVGTLIMSSSILVFGIDDNNASEEEADKACMASAWLASIGFIICFSAIFSKIWRINKIFRNKEIQRITATQQDVLVPFAILFTINFILLLSWTLVDPLRFERVKVDSSSPFSDTHGVCRFENDETIGFAVTIVVVNFLAILLACFEAYRARKIGDEFSESKWVAVTVATWFQVFVVGFPVMFLMQGHPTASYFLKSAIVFVACMSLLLFVFVPKVIIQRSNAASKGSMESFQESALPNVDNVVSSGQQSSEFQQQSTQDASSSTGFGIRVVRSPVISSARTEVQEILRERMRALENKILQLEGENAALKHGAMPPVSPRTDDQAGYVETHGANCTPETETLSVLGEENRAPEEPLEQSIPEQSDDVGLSAEHAA</sequence>
<feature type="transmembrane region" description="Helical" evidence="10">
    <location>
        <begin position="740"/>
        <end position="761"/>
    </location>
</feature>
<protein>
    <submittedName>
        <fullName evidence="13">Acid type B receptor subunit 2</fullName>
    </submittedName>
</protein>
<dbReference type="PRINTS" id="PR00248">
    <property type="entry name" value="GPCRMGR"/>
</dbReference>
<keyword evidence="5 10" id="KW-0472">Membrane</keyword>
<feature type="transmembrane region" description="Helical" evidence="10">
    <location>
        <begin position="792"/>
        <end position="816"/>
    </location>
</feature>
<keyword evidence="11" id="KW-0732">Signal</keyword>
<reference evidence="13" key="1">
    <citation type="submission" date="2020-06" db="EMBL/GenBank/DDBJ databases">
        <authorList>
            <consortium name="Plant Systems Biology data submission"/>
        </authorList>
    </citation>
    <scope>NUCLEOTIDE SEQUENCE</scope>
    <source>
        <strain evidence="13">D6</strain>
    </source>
</reference>
<dbReference type="GO" id="GO:0004965">
    <property type="term" value="F:G protein-coupled GABA receptor activity"/>
    <property type="evidence" value="ECO:0007669"/>
    <property type="project" value="InterPro"/>
</dbReference>
<evidence type="ECO:0000256" key="1">
    <source>
        <dbReference type="ARBA" id="ARBA00004141"/>
    </source>
</evidence>
<keyword evidence="7" id="KW-0325">Glycoprotein</keyword>
<feature type="transmembrane region" description="Helical" evidence="10">
    <location>
        <begin position="626"/>
        <end position="650"/>
    </location>
</feature>
<evidence type="ECO:0000256" key="8">
    <source>
        <dbReference type="ARBA" id="ARBA00023224"/>
    </source>
</evidence>
<evidence type="ECO:0000256" key="4">
    <source>
        <dbReference type="ARBA" id="ARBA00023040"/>
    </source>
</evidence>
<dbReference type="EMBL" id="CAICTM010000443">
    <property type="protein sequence ID" value="CAB9510617.1"/>
    <property type="molecule type" value="Genomic_DNA"/>
</dbReference>
<feature type="region of interest" description="Disordered" evidence="9">
    <location>
        <begin position="976"/>
        <end position="1040"/>
    </location>
</feature>
<dbReference type="PROSITE" id="PS50259">
    <property type="entry name" value="G_PROTEIN_RECEP_F3_4"/>
    <property type="match status" value="1"/>
</dbReference>
<feature type="transmembrane region" description="Helical" evidence="10">
    <location>
        <begin position="856"/>
        <end position="878"/>
    </location>
</feature>
<dbReference type="InterPro" id="IPR002455">
    <property type="entry name" value="GPCR3_GABA-B"/>
</dbReference>
<dbReference type="InterPro" id="IPR000337">
    <property type="entry name" value="GPCR_3"/>
</dbReference>
<evidence type="ECO:0000256" key="9">
    <source>
        <dbReference type="SAM" id="MobiDB-lite"/>
    </source>
</evidence>
<keyword evidence="3 10" id="KW-1133">Transmembrane helix</keyword>
<accession>A0A9N8DX82</accession>
<evidence type="ECO:0000256" key="10">
    <source>
        <dbReference type="SAM" id="Phobius"/>
    </source>
</evidence>
<dbReference type="CDD" id="cd15047">
    <property type="entry name" value="7tmC_GABA-B-like"/>
    <property type="match status" value="1"/>
</dbReference>
<feature type="transmembrane region" description="Helical" evidence="10">
    <location>
        <begin position="700"/>
        <end position="719"/>
    </location>
</feature>
<dbReference type="Proteomes" id="UP001153069">
    <property type="component" value="Unassembled WGS sequence"/>
</dbReference>
<feature type="transmembrane region" description="Helical" evidence="10">
    <location>
        <begin position="828"/>
        <end position="850"/>
    </location>
</feature>
<gene>
    <name evidence="13" type="ORF">SEMRO_444_G144360.1</name>
</gene>
<organism evidence="13 14">
    <name type="scientific">Seminavis robusta</name>
    <dbReference type="NCBI Taxonomy" id="568900"/>
    <lineage>
        <taxon>Eukaryota</taxon>
        <taxon>Sar</taxon>
        <taxon>Stramenopiles</taxon>
        <taxon>Ochrophyta</taxon>
        <taxon>Bacillariophyta</taxon>
        <taxon>Bacillariophyceae</taxon>
        <taxon>Bacillariophycidae</taxon>
        <taxon>Naviculales</taxon>
        <taxon>Naviculaceae</taxon>
        <taxon>Seminavis</taxon>
    </lineage>
</organism>
<keyword evidence="14" id="KW-1185">Reference proteome</keyword>
<dbReference type="InterPro" id="IPR017978">
    <property type="entry name" value="GPCR_3_C"/>
</dbReference>
<feature type="signal peptide" evidence="11">
    <location>
        <begin position="1"/>
        <end position="18"/>
    </location>
</feature>
<proteinExistence type="predicted"/>
<keyword evidence="6 13" id="KW-0675">Receptor</keyword>
<evidence type="ECO:0000313" key="13">
    <source>
        <dbReference type="EMBL" id="CAB9510617.1"/>
    </source>
</evidence>
<keyword evidence="4" id="KW-0297">G-protein coupled receptor</keyword>
<evidence type="ECO:0000256" key="2">
    <source>
        <dbReference type="ARBA" id="ARBA00022692"/>
    </source>
</evidence>
<keyword evidence="8" id="KW-0807">Transducer</keyword>
<dbReference type="GO" id="GO:0038039">
    <property type="term" value="C:G protein-coupled receptor heterodimeric complex"/>
    <property type="evidence" value="ECO:0007669"/>
    <property type="project" value="TreeGrafter"/>
</dbReference>
<dbReference type="OrthoDB" id="10056676at2759"/>